<gene>
    <name evidence="2" type="ORF">F0460_08590</name>
</gene>
<organism evidence="2 3">
    <name type="scientific">Paenimyroides baculatum</name>
    <dbReference type="NCBI Taxonomy" id="2608000"/>
    <lineage>
        <taxon>Bacteria</taxon>
        <taxon>Pseudomonadati</taxon>
        <taxon>Bacteroidota</taxon>
        <taxon>Flavobacteriia</taxon>
        <taxon>Flavobacteriales</taxon>
        <taxon>Flavobacteriaceae</taxon>
        <taxon>Paenimyroides</taxon>
    </lineage>
</organism>
<keyword evidence="1" id="KW-0732">Signal</keyword>
<feature type="chain" id="PRO_5024415173" evidence="1">
    <location>
        <begin position="20"/>
        <end position="265"/>
    </location>
</feature>
<name>A0A5M6CN04_9FLAO</name>
<comment type="caution">
    <text evidence="2">The sequence shown here is derived from an EMBL/GenBank/DDBJ whole genome shotgun (WGS) entry which is preliminary data.</text>
</comment>
<sequence>MKGFAVFLIALCWGSSMLAQTGVSVSPPRLYFESDAGKSSRQKVTVTNVSATHVMNLALSTGDWQYSEMGENMMYPADSLETSCAGWVNISKEDSYFSLKPGENKEVEVNITVPNTFQGNLSAHTAMLYVTQMNPVDDVDSKGANIKVSIRSGIKLFHRTSEIQNRKLEIENILFDKKSNHVVLYFSNNGNIWADGIVYPELLNTATGKKTVLDHIVFYTMPADKRKMLISLPENLEKGKYTANILIDYGDENTIEMGELSFTND</sequence>
<accession>A0A5M6CN04</accession>
<evidence type="ECO:0000313" key="3">
    <source>
        <dbReference type="Proteomes" id="UP000325141"/>
    </source>
</evidence>
<evidence type="ECO:0000256" key="1">
    <source>
        <dbReference type="SAM" id="SignalP"/>
    </source>
</evidence>
<reference evidence="2 3" key="1">
    <citation type="submission" date="2019-09" db="EMBL/GenBank/DDBJ databases">
        <title>Genome sequence and assembly of Flavobacterium sp.</title>
        <authorList>
            <person name="Chhetri G."/>
        </authorList>
    </citation>
    <scope>NUCLEOTIDE SEQUENCE [LARGE SCALE GENOMIC DNA]</scope>
    <source>
        <strain evidence="2 3">SNL9</strain>
    </source>
</reference>
<feature type="signal peptide" evidence="1">
    <location>
        <begin position="1"/>
        <end position="19"/>
    </location>
</feature>
<dbReference type="EMBL" id="VWSG01000005">
    <property type="protein sequence ID" value="KAA5535362.1"/>
    <property type="molecule type" value="Genomic_DNA"/>
</dbReference>
<protein>
    <submittedName>
        <fullName evidence="2">Molecular chaperone</fullName>
    </submittedName>
</protein>
<proteinExistence type="predicted"/>
<dbReference type="Proteomes" id="UP000325141">
    <property type="component" value="Unassembled WGS sequence"/>
</dbReference>
<dbReference type="AlphaFoldDB" id="A0A5M6CN04"/>
<dbReference type="RefSeq" id="WP_150012250.1">
    <property type="nucleotide sequence ID" value="NZ_VWSG01000005.1"/>
</dbReference>
<evidence type="ECO:0000313" key="2">
    <source>
        <dbReference type="EMBL" id="KAA5535362.1"/>
    </source>
</evidence>
<keyword evidence="3" id="KW-1185">Reference proteome</keyword>